<reference evidence="1" key="1">
    <citation type="journal article" date="2020" name="Stud. Mycol.">
        <title>101 Dothideomycetes genomes: a test case for predicting lifestyles and emergence of pathogens.</title>
        <authorList>
            <person name="Haridas S."/>
            <person name="Albert R."/>
            <person name="Binder M."/>
            <person name="Bloem J."/>
            <person name="Labutti K."/>
            <person name="Salamov A."/>
            <person name="Andreopoulos B."/>
            <person name="Baker S."/>
            <person name="Barry K."/>
            <person name="Bills G."/>
            <person name="Bluhm B."/>
            <person name="Cannon C."/>
            <person name="Castanera R."/>
            <person name="Culley D."/>
            <person name="Daum C."/>
            <person name="Ezra D."/>
            <person name="Gonzalez J."/>
            <person name="Henrissat B."/>
            <person name="Kuo A."/>
            <person name="Liang C."/>
            <person name="Lipzen A."/>
            <person name="Lutzoni F."/>
            <person name="Magnuson J."/>
            <person name="Mondo S."/>
            <person name="Nolan M."/>
            <person name="Ohm R."/>
            <person name="Pangilinan J."/>
            <person name="Park H.-J."/>
            <person name="Ramirez L."/>
            <person name="Alfaro M."/>
            <person name="Sun H."/>
            <person name="Tritt A."/>
            <person name="Yoshinaga Y."/>
            <person name="Zwiers L.-H."/>
            <person name="Turgeon B."/>
            <person name="Goodwin S."/>
            <person name="Spatafora J."/>
            <person name="Crous P."/>
            <person name="Grigoriev I."/>
        </authorList>
    </citation>
    <scope>NUCLEOTIDE SEQUENCE</scope>
    <source>
        <strain evidence="1">CBS 107.79</strain>
    </source>
</reference>
<feature type="non-terminal residue" evidence="1">
    <location>
        <position position="1"/>
    </location>
</feature>
<dbReference type="OrthoDB" id="3780530at2759"/>
<organism evidence="1 2">
    <name type="scientific">Bimuria novae-zelandiae CBS 107.79</name>
    <dbReference type="NCBI Taxonomy" id="1447943"/>
    <lineage>
        <taxon>Eukaryota</taxon>
        <taxon>Fungi</taxon>
        <taxon>Dikarya</taxon>
        <taxon>Ascomycota</taxon>
        <taxon>Pezizomycotina</taxon>
        <taxon>Dothideomycetes</taxon>
        <taxon>Pleosporomycetidae</taxon>
        <taxon>Pleosporales</taxon>
        <taxon>Massarineae</taxon>
        <taxon>Didymosphaeriaceae</taxon>
        <taxon>Bimuria</taxon>
    </lineage>
</organism>
<name>A0A6A5ULY7_9PLEO</name>
<proteinExistence type="predicted"/>
<gene>
    <name evidence="1" type="ORF">BU23DRAFT_494783</name>
</gene>
<keyword evidence="2" id="KW-1185">Reference proteome</keyword>
<dbReference type="AlphaFoldDB" id="A0A6A5ULY7"/>
<evidence type="ECO:0000313" key="1">
    <source>
        <dbReference type="EMBL" id="KAF1963936.1"/>
    </source>
</evidence>
<dbReference type="Proteomes" id="UP000800036">
    <property type="component" value="Unassembled WGS sequence"/>
</dbReference>
<dbReference type="EMBL" id="ML976838">
    <property type="protein sequence ID" value="KAF1963936.1"/>
    <property type="molecule type" value="Genomic_DNA"/>
</dbReference>
<protein>
    <submittedName>
        <fullName evidence="1">Uncharacterized protein</fullName>
    </submittedName>
</protein>
<accession>A0A6A5ULY7</accession>
<evidence type="ECO:0000313" key="2">
    <source>
        <dbReference type="Proteomes" id="UP000800036"/>
    </source>
</evidence>
<sequence>WFDKLQAYEQRLAISNINKYNIDKIGIRIGVAKDYYVYTRRGRQVLIPIATNRELISMAECYSVDGRVIAPMLIIKAKLILE</sequence>